<sequence length="292" mass="33180">MNYIAELNAFDRWLETNYLPALSELLWRKMVALFNRCGWAEWISVDNQRLMGLIQVKREATFIDYRNKLVEAGLIEYQKGKKGSPNRYKLISLSEGKNNNTFTSEVQTEVNPVVQSVVNPVVQSVVNPVVNPVVKTVDINKLNQTKQNKTNDTPYSPPKGDAPEPVPRETVQYKKIADYWNSVCTELPKVQALSDNRKKAVRARVKEHGEETVLRVIALVKQSDFLCGRTGNNWNASFDWVMKPANFVKVLEGNYVNKAPAPPSPPGTARRLDDLTDNPFLKIAMEEEMKNE</sequence>
<proteinExistence type="predicted"/>
<keyword evidence="3" id="KW-1185">Reference proteome</keyword>
<accession>A0A4P9C6I8</accession>
<name>A0A4P9C6I8_EUBML</name>
<protein>
    <submittedName>
        <fullName evidence="2">Uncharacterized protein</fullName>
    </submittedName>
</protein>
<feature type="compositionally biased region" description="Low complexity" evidence="1">
    <location>
        <begin position="141"/>
        <end position="151"/>
    </location>
</feature>
<dbReference type="EMBL" id="CP029487">
    <property type="protein sequence ID" value="QCT71108.1"/>
    <property type="molecule type" value="Genomic_DNA"/>
</dbReference>
<reference evidence="2 3" key="1">
    <citation type="submission" date="2018-05" db="EMBL/GenBank/DDBJ databases">
        <title>Genome comparison of Eubacterium sp.</title>
        <authorList>
            <person name="Feng Y."/>
            <person name="Sanchez-Andrea I."/>
            <person name="Stams A.J.M."/>
            <person name="De Vos W.M."/>
        </authorList>
    </citation>
    <scope>NUCLEOTIDE SEQUENCE [LARGE SCALE GENOMIC DNA]</scope>
    <source>
        <strain evidence="2 3">YI</strain>
    </source>
</reference>
<dbReference type="Proteomes" id="UP000218387">
    <property type="component" value="Chromosome"/>
</dbReference>
<evidence type="ECO:0000256" key="1">
    <source>
        <dbReference type="SAM" id="MobiDB-lite"/>
    </source>
</evidence>
<dbReference type="KEGG" id="emt:CPZ25_007140"/>
<evidence type="ECO:0000313" key="3">
    <source>
        <dbReference type="Proteomes" id="UP000218387"/>
    </source>
</evidence>
<dbReference type="RefSeq" id="WP_096920682.1">
    <property type="nucleotide sequence ID" value="NZ_CP029487.1"/>
</dbReference>
<dbReference type="AlphaFoldDB" id="A0A4P9C6I8"/>
<gene>
    <name evidence="2" type="ORF">CPZ25_007140</name>
</gene>
<organism evidence="2 3">
    <name type="scientific">Eubacterium maltosivorans</name>
    <dbReference type="NCBI Taxonomy" id="2041044"/>
    <lineage>
        <taxon>Bacteria</taxon>
        <taxon>Bacillati</taxon>
        <taxon>Bacillota</taxon>
        <taxon>Clostridia</taxon>
        <taxon>Eubacteriales</taxon>
        <taxon>Eubacteriaceae</taxon>
        <taxon>Eubacterium</taxon>
    </lineage>
</organism>
<evidence type="ECO:0000313" key="2">
    <source>
        <dbReference type="EMBL" id="QCT71108.1"/>
    </source>
</evidence>
<feature type="region of interest" description="Disordered" evidence="1">
    <location>
        <begin position="141"/>
        <end position="166"/>
    </location>
</feature>